<evidence type="ECO:0000313" key="13">
    <source>
        <dbReference type="EMBL" id="WOL07775.1"/>
    </source>
</evidence>
<accession>A0AAQ3KHV2</accession>
<dbReference type="InterPro" id="IPR003439">
    <property type="entry name" value="ABC_transporter-like_ATP-bd"/>
</dbReference>
<evidence type="ECO:0000256" key="1">
    <source>
        <dbReference type="ARBA" id="ARBA00004128"/>
    </source>
</evidence>
<evidence type="ECO:0000259" key="12">
    <source>
        <dbReference type="PROSITE" id="PS50929"/>
    </source>
</evidence>
<keyword evidence="7" id="KW-0067">ATP-binding</keyword>
<feature type="transmembrane region" description="Helical" evidence="10">
    <location>
        <begin position="321"/>
        <end position="345"/>
    </location>
</feature>
<dbReference type="PIRSF" id="PIRSF002773">
    <property type="entry name" value="ABC_prm/ATPase_B"/>
    <property type="match status" value="1"/>
</dbReference>
<reference evidence="13 14" key="1">
    <citation type="submission" date="2023-10" db="EMBL/GenBank/DDBJ databases">
        <title>Chromosome-scale genome assembly provides insights into flower coloration mechanisms of Canna indica.</title>
        <authorList>
            <person name="Li C."/>
        </authorList>
    </citation>
    <scope>NUCLEOTIDE SEQUENCE [LARGE SCALE GENOMIC DNA]</scope>
    <source>
        <tissue evidence="13">Flower</tissue>
    </source>
</reference>
<dbReference type="Gene3D" id="1.20.1560.10">
    <property type="entry name" value="ABC transporter type 1, transmembrane domain"/>
    <property type="match status" value="1"/>
</dbReference>
<evidence type="ECO:0000256" key="6">
    <source>
        <dbReference type="ARBA" id="ARBA00022741"/>
    </source>
</evidence>
<feature type="transmembrane region" description="Helical" evidence="10">
    <location>
        <begin position="285"/>
        <end position="309"/>
    </location>
</feature>
<dbReference type="GO" id="GO:0005774">
    <property type="term" value="C:vacuolar membrane"/>
    <property type="evidence" value="ECO:0007669"/>
    <property type="project" value="UniProtKB-SubCell"/>
</dbReference>
<keyword evidence="3" id="KW-0813">Transport</keyword>
<comment type="similarity">
    <text evidence="2">Belongs to the ABC transporter superfamily. ABCB family. Multidrug resistance exporter (TC 3.A.1.201) subfamily.</text>
</comment>
<keyword evidence="9 10" id="KW-0472">Membrane</keyword>
<sequence length="642" mass="69265">MGKNLRIKTATSNRQPLLDHEDSSRALSDLEHGDAIQPVNVTFCRILRLAKPDAGKLVLATIALLIASTTSILIPKFGGQIIDIVSREVQEPDQKAEALDAVKSTILEIVAIVVVGSICTCLRAWLFSSASERVVARLRKDLFSHLVNQEIAFYDVTRTGELLSRLSEDTQIIKNAATTNLSEALRNITTTFIGLGFMFSTSWKLTLLALVIVPAISVAVRKFGRYLRDLSHQTQAAAAVAASIAEESFGAIRTVRSFAQEDYEISRYSVKVDETLKLGLKQAKVVGLFSGGLNAASTLSVVIVVIYGANLTINGFMTPGALTSFILYSLTVGSSVSALSGLYTTAMKATGASKRVFQLLDRVSSMPKSGDACPVSEQDGDVELEDVWFAYPSRPAHMVLKGITLKLRPGSKTALVGPSGGGKTTIANLIERFYDPLKGKILLNGVPLVDISHKYLHRQVSIVSQEPVLFNCSIEENIAYGYDGTATSSEIEYAAKMANAHEFISNFPDKYKTVVGERGIRLSGGQKQRVAIARALLMNPRVLLLDEATSALDAESEYLVQDAMDSLMKGRTVLVIAHRLSTVKSADTVAVISDGQIAERGSHDYLLSKNGIYTALVKRQLQGTQADTGEDVGAQMNGGGQD</sequence>
<feature type="transmembrane region" description="Helical" evidence="10">
    <location>
        <begin position="105"/>
        <end position="126"/>
    </location>
</feature>
<evidence type="ECO:0000256" key="4">
    <source>
        <dbReference type="ARBA" id="ARBA00022554"/>
    </source>
</evidence>
<dbReference type="GO" id="GO:0010044">
    <property type="term" value="P:response to aluminum ion"/>
    <property type="evidence" value="ECO:0007669"/>
    <property type="project" value="UniProtKB-ARBA"/>
</dbReference>
<dbReference type="FunFam" id="1.20.1560.10:FF:000058">
    <property type="entry name" value="ABC transporter B family member 25"/>
    <property type="match status" value="1"/>
</dbReference>
<gene>
    <name evidence="13" type="ORF">Cni_G16523</name>
</gene>
<organism evidence="13 14">
    <name type="scientific">Canna indica</name>
    <name type="common">Indian-shot</name>
    <dbReference type="NCBI Taxonomy" id="4628"/>
    <lineage>
        <taxon>Eukaryota</taxon>
        <taxon>Viridiplantae</taxon>
        <taxon>Streptophyta</taxon>
        <taxon>Embryophyta</taxon>
        <taxon>Tracheophyta</taxon>
        <taxon>Spermatophyta</taxon>
        <taxon>Magnoliopsida</taxon>
        <taxon>Liliopsida</taxon>
        <taxon>Zingiberales</taxon>
        <taxon>Cannaceae</taxon>
        <taxon>Canna</taxon>
    </lineage>
</organism>
<feature type="domain" description="ABC transporter" evidence="11">
    <location>
        <begin position="382"/>
        <end position="619"/>
    </location>
</feature>
<protein>
    <submittedName>
        <fullName evidence="13">ABC transporter B family member 25</fullName>
    </submittedName>
</protein>
<dbReference type="SMART" id="SM00382">
    <property type="entry name" value="AAA"/>
    <property type="match status" value="1"/>
</dbReference>
<dbReference type="SUPFAM" id="SSF52540">
    <property type="entry name" value="P-loop containing nucleoside triphosphate hydrolases"/>
    <property type="match status" value="1"/>
</dbReference>
<dbReference type="GO" id="GO:0005524">
    <property type="term" value="F:ATP binding"/>
    <property type="evidence" value="ECO:0007669"/>
    <property type="project" value="UniProtKB-KW"/>
</dbReference>
<feature type="transmembrane region" description="Helical" evidence="10">
    <location>
        <begin position="57"/>
        <end position="74"/>
    </location>
</feature>
<dbReference type="InterPro" id="IPR036640">
    <property type="entry name" value="ABC1_TM_sf"/>
</dbReference>
<evidence type="ECO:0000259" key="11">
    <source>
        <dbReference type="PROSITE" id="PS50893"/>
    </source>
</evidence>
<dbReference type="FunFam" id="3.40.50.300:FF:000836">
    <property type="entry name" value="ABC transporter B family member 25"/>
    <property type="match status" value="1"/>
</dbReference>
<dbReference type="AlphaFoldDB" id="A0AAQ3KHV2"/>
<dbReference type="InterPro" id="IPR003593">
    <property type="entry name" value="AAA+_ATPase"/>
</dbReference>
<evidence type="ECO:0000256" key="5">
    <source>
        <dbReference type="ARBA" id="ARBA00022692"/>
    </source>
</evidence>
<dbReference type="CDD" id="cd03249">
    <property type="entry name" value="ABC_MTABC3_MDL1_MDL2"/>
    <property type="match status" value="1"/>
</dbReference>
<keyword evidence="8 10" id="KW-1133">Transmembrane helix</keyword>
<dbReference type="Gene3D" id="3.40.50.300">
    <property type="entry name" value="P-loop containing nucleotide triphosphate hydrolases"/>
    <property type="match status" value="1"/>
</dbReference>
<dbReference type="PROSITE" id="PS00211">
    <property type="entry name" value="ABC_TRANSPORTER_1"/>
    <property type="match status" value="1"/>
</dbReference>
<evidence type="ECO:0000256" key="2">
    <source>
        <dbReference type="ARBA" id="ARBA00007577"/>
    </source>
</evidence>
<dbReference type="InterPro" id="IPR017871">
    <property type="entry name" value="ABC_transporter-like_CS"/>
</dbReference>
<dbReference type="SUPFAM" id="SSF90123">
    <property type="entry name" value="ABC transporter transmembrane region"/>
    <property type="match status" value="1"/>
</dbReference>
<dbReference type="PROSITE" id="PS50929">
    <property type="entry name" value="ABC_TM1F"/>
    <property type="match status" value="1"/>
</dbReference>
<dbReference type="Pfam" id="PF00664">
    <property type="entry name" value="ABC_membrane"/>
    <property type="match status" value="1"/>
</dbReference>
<dbReference type="CDD" id="cd18780">
    <property type="entry name" value="ABC_6TM_AtABCB27_like"/>
    <property type="match status" value="1"/>
</dbReference>
<dbReference type="GO" id="GO:0005743">
    <property type="term" value="C:mitochondrial inner membrane"/>
    <property type="evidence" value="ECO:0007669"/>
    <property type="project" value="TreeGrafter"/>
</dbReference>
<keyword evidence="5 10" id="KW-0812">Transmembrane</keyword>
<dbReference type="InterPro" id="IPR027417">
    <property type="entry name" value="P-loop_NTPase"/>
</dbReference>
<dbReference type="InterPro" id="IPR039421">
    <property type="entry name" value="Type_1_exporter"/>
</dbReference>
<keyword evidence="4" id="KW-0926">Vacuole</keyword>
<dbReference type="GO" id="GO:0016887">
    <property type="term" value="F:ATP hydrolysis activity"/>
    <property type="evidence" value="ECO:0007669"/>
    <property type="project" value="InterPro"/>
</dbReference>
<dbReference type="GO" id="GO:0015421">
    <property type="term" value="F:ABC-type oligopeptide transporter activity"/>
    <property type="evidence" value="ECO:0007669"/>
    <property type="project" value="TreeGrafter"/>
</dbReference>
<dbReference type="Pfam" id="PF00005">
    <property type="entry name" value="ABC_tran"/>
    <property type="match status" value="1"/>
</dbReference>
<dbReference type="InterPro" id="IPR011527">
    <property type="entry name" value="ABC1_TM_dom"/>
</dbReference>
<dbReference type="PROSITE" id="PS50893">
    <property type="entry name" value="ABC_TRANSPORTER_2"/>
    <property type="match status" value="1"/>
</dbReference>
<dbReference type="PANTHER" id="PTHR43394">
    <property type="entry name" value="ATP-DEPENDENT PERMEASE MDL1, MITOCHONDRIAL"/>
    <property type="match status" value="1"/>
</dbReference>
<dbReference type="Proteomes" id="UP001327560">
    <property type="component" value="Chromosome 5"/>
</dbReference>
<evidence type="ECO:0000256" key="3">
    <source>
        <dbReference type="ARBA" id="ARBA00022448"/>
    </source>
</evidence>
<evidence type="ECO:0000256" key="7">
    <source>
        <dbReference type="ARBA" id="ARBA00022840"/>
    </source>
</evidence>
<proteinExistence type="inferred from homology"/>
<keyword evidence="14" id="KW-1185">Reference proteome</keyword>
<dbReference type="EMBL" id="CP136894">
    <property type="protein sequence ID" value="WOL07775.1"/>
    <property type="molecule type" value="Genomic_DNA"/>
</dbReference>
<dbReference type="GO" id="GO:0090374">
    <property type="term" value="P:oligopeptide export from mitochondrion"/>
    <property type="evidence" value="ECO:0007669"/>
    <property type="project" value="TreeGrafter"/>
</dbReference>
<name>A0AAQ3KHV2_9LILI</name>
<feature type="domain" description="ABC transmembrane type-1" evidence="12">
    <location>
        <begin position="58"/>
        <end position="348"/>
    </location>
</feature>
<dbReference type="PANTHER" id="PTHR43394:SF1">
    <property type="entry name" value="ATP-BINDING CASSETTE SUB-FAMILY B MEMBER 10, MITOCHONDRIAL"/>
    <property type="match status" value="1"/>
</dbReference>
<evidence type="ECO:0000313" key="14">
    <source>
        <dbReference type="Proteomes" id="UP001327560"/>
    </source>
</evidence>
<keyword evidence="6" id="KW-0547">Nucleotide-binding</keyword>
<evidence type="ECO:0000256" key="9">
    <source>
        <dbReference type="ARBA" id="ARBA00023136"/>
    </source>
</evidence>
<evidence type="ECO:0000256" key="8">
    <source>
        <dbReference type="ARBA" id="ARBA00022989"/>
    </source>
</evidence>
<evidence type="ECO:0000256" key="10">
    <source>
        <dbReference type="SAM" id="Phobius"/>
    </source>
</evidence>
<comment type="subcellular location">
    <subcellularLocation>
        <location evidence="1">Vacuole membrane</location>
        <topology evidence="1">Multi-pass membrane protein</topology>
    </subcellularLocation>
</comment>